<dbReference type="PANTHER" id="PTHR23502">
    <property type="entry name" value="MAJOR FACILITATOR SUPERFAMILY"/>
    <property type="match status" value="1"/>
</dbReference>
<feature type="transmembrane region" description="Helical" evidence="6">
    <location>
        <begin position="156"/>
        <end position="174"/>
    </location>
</feature>
<evidence type="ECO:0000256" key="1">
    <source>
        <dbReference type="ARBA" id="ARBA00004141"/>
    </source>
</evidence>
<dbReference type="FunFam" id="1.20.1250.20:FF:000011">
    <property type="entry name" value="MFS multidrug transporter, putative"/>
    <property type="match status" value="1"/>
</dbReference>
<sequence length="501" mass="56149">MNDYQQSLESCSISEKDTKDIKFQQSWQYPESFPDEDFLVDFETDDPERPMNWPTWKKLLHTALYGMATFAAQFNSTTMSPTAEHLINVYPIGEEVATLATSLYVLGIAFGPMIFAPFSEMNGRKIGVFFPFFISIILTAGTASSDNVAAIMCTRFFSGLFAGAPIVSTGGVLADLWNPAERATALVFYSFLVLSGADFGPIISSLLTNGSDTAWRWPLWFMVIVESWILLINLAVVDETYVPVILARKARNLRLTTNNWGLHAAHEQYKLDAKEFVTFHLLRPLAMLATPIVFFIALFASYVYGLLYVILTTIPYTFNLSRNWKGTVGTLPMIAMFIGVIIGGILNMLWNKRYAKLLSRSRGGSLPEQRLPLMMMFGWFMPAGIFVFAWTSDPNIHWIAPFIGITMIGIGYFIIFQGCLNYLVDTFSKFAASAIAANTFSRSIFAGTFPLFSRIMFKNLGVHWGGSLVGFIALGMIPIPFVFYYFGEKLRGKTPYIKLVS</sequence>
<evidence type="ECO:0000313" key="8">
    <source>
        <dbReference type="EMBL" id="WBW70625.1"/>
    </source>
</evidence>
<feature type="transmembrane region" description="Helical" evidence="6">
    <location>
        <begin position="285"/>
        <end position="311"/>
    </location>
</feature>
<protein>
    <submittedName>
        <fullName evidence="8">Spermidine family transporter</fullName>
    </submittedName>
</protein>
<dbReference type="GO" id="GO:1903711">
    <property type="term" value="P:spermidine transmembrane transport"/>
    <property type="evidence" value="ECO:0007669"/>
    <property type="project" value="UniProtKB-ARBA"/>
</dbReference>
<keyword evidence="2" id="KW-0813">Transport</keyword>
<proteinExistence type="predicted"/>
<evidence type="ECO:0000259" key="7">
    <source>
        <dbReference type="PROSITE" id="PS50850"/>
    </source>
</evidence>
<feature type="transmembrane region" description="Helical" evidence="6">
    <location>
        <begin position="186"/>
        <end position="207"/>
    </location>
</feature>
<dbReference type="Gene3D" id="1.20.1250.20">
    <property type="entry name" value="MFS general substrate transporter like domains"/>
    <property type="match status" value="1"/>
</dbReference>
<evidence type="ECO:0000256" key="4">
    <source>
        <dbReference type="ARBA" id="ARBA00022989"/>
    </source>
</evidence>
<dbReference type="Pfam" id="PF07690">
    <property type="entry name" value="MFS_1"/>
    <property type="match status" value="1"/>
</dbReference>
<dbReference type="GeneID" id="80873565"/>
<dbReference type="GO" id="GO:0022857">
    <property type="term" value="F:transmembrane transporter activity"/>
    <property type="evidence" value="ECO:0007669"/>
    <property type="project" value="InterPro"/>
</dbReference>
<feature type="domain" description="Major facilitator superfamily (MFS) profile" evidence="7">
    <location>
        <begin position="61"/>
        <end position="490"/>
    </location>
</feature>
<dbReference type="GO" id="GO:0005886">
    <property type="term" value="C:plasma membrane"/>
    <property type="evidence" value="ECO:0007669"/>
    <property type="project" value="TreeGrafter"/>
</dbReference>
<dbReference type="AlphaFoldDB" id="A0AAF0AU60"/>
<feature type="transmembrane region" description="Helical" evidence="6">
    <location>
        <begin position="96"/>
        <end position="115"/>
    </location>
</feature>
<evidence type="ECO:0000256" key="5">
    <source>
        <dbReference type="ARBA" id="ARBA00023136"/>
    </source>
</evidence>
<dbReference type="InterPro" id="IPR036259">
    <property type="entry name" value="MFS_trans_sf"/>
</dbReference>
<evidence type="ECO:0000256" key="3">
    <source>
        <dbReference type="ARBA" id="ARBA00022692"/>
    </source>
</evidence>
<reference evidence="8 9" key="1">
    <citation type="journal article" date="2023" name="G3 (Bethesda)">
        <title>A high-quality reference genome for the fission yeast Schizosaccharomyces osmophilus.</title>
        <authorList>
            <person name="Jia G.S."/>
            <person name="Zhang W.C."/>
            <person name="Liang Y."/>
            <person name="Liu X.H."/>
            <person name="Rhind N."/>
            <person name="Pidoux A."/>
            <person name="Brysch-Herzberg M."/>
            <person name="Du L.L."/>
        </authorList>
    </citation>
    <scope>NUCLEOTIDE SEQUENCE [LARGE SCALE GENOMIC DNA]</scope>
    <source>
        <strain evidence="8 9">CBS 15793</strain>
    </source>
</reference>
<evidence type="ECO:0000256" key="6">
    <source>
        <dbReference type="SAM" id="Phobius"/>
    </source>
</evidence>
<feature type="transmembrane region" description="Helical" evidence="6">
    <location>
        <begin position="396"/>
        <end position="423"/>
    </location>
</feature>
<dbReference type="PANTHER" id="PTHR23502:SF190">
    <property type="entry name" value="YALI0F08063P"/>
    <property type="match status" value="1"/>
</dbReference>
<accession>A0AAF0AU60</accession>
<keyword evidence="4 6" id="KW-1133">Transmembrane helix</keyword>
<keyword evidence="9" id="KW-1185">Reference proteome</keyword>
<feature type="transmembrane region" description="Helical" evidence="6">
    <location>
        <begin position="371"/>
        <end position="390"/>
    </location>
</feature>
<dbReference type="KEGG" id="som:SOMG_00078"/>
<feature type="transmembrane region" description="Helical" evidence="6">
    <location>
        <begin position="59"/>
        <end position="76"/>
    </location>
</feature>
<organism evidence="8 9">
    <name type="scientific">Schizosaccharomyces osmophilus</name>
    <dbReference type="NCBI Taxonomy" id="2545709"/>
    <lineage>
        <taxon>Eukaryota</taxon>
        <taxon>Fungi</taxon>
        <taxon>Dikarya</taxon>
        <taxon>Ascomycota</taxon>
        <taxon>Taphrinomycotina</taxon>
        <taxon>Schizosaccharomycetes</taxon>
        <taxon>Schizosaccharomycetales</taxon>
        <taxon>Schizosaccharomycetaceae</taxon>
        <taxon>Schizosaccharomyces</taxon>
    </lineage>
</organism>
<gene>
    <name evidence="8" type="ORF">SOMG_00078</name>
</gene>
<feature type="transmembrane region" description="Helical" evidence="6">
    <location>
        <begin position="331"/>
        <end position="350"/>
    </location>
</feature>
<keyword evidence="5 6" id="KW-0472">Membrane</keyword>
<feature type="transmembrane region" description="Helical" evidence="6">
    <location>
        <begin position="127"/>
        <end position="144"/>
    </location>
</feature>
<comment type="subcellular location">
    <subcellularLocation>
        <location evidence="1">Membrane</location>
        <topology evidence="1">Multi-pass membrane protein</topology>
    </subcellularLocation>
</comment>
<dbReference type="SUPFAM" id="SSF103473">
    <property type="entry name" value="MFS general substrate transporter"/>
    <property type="match status" value="1"/>
</dbReference>
<dbReference type="EMBL" id="CP115611">
    <property type="protein sequence ID" value="WBW70625.1"/>
    <property type="molecule type" value="Genomic_DNA"/>
</dbReference>
<feature type="transmembrane region" description="Helical" evidence="6">
    <location>
        <begin position="464"/>
        <end position="486"/>
    </location>
</feature>
<evidence type="ECO:0000256" key="2">
    <source>
        <dbReference type="ARBA" id="ARBA00022448"/>
    </source>
</evidence>
<dbReference type="CDD" id="cd17323">
    <property type="entry name" value="MFS_Tpo1_MDR_like"/>
    <property type="match status" value="1"/>
</dbReference>
<feature type="transmembrane region" description="Helical" evidence="6">
    <location>
        <begin position="430"/>
        <end position="452"/>
    </location>
</feature>
<dbReference type="InterPro" id="IPR011701">
    <property type="entry name" value="MFS"/>
</dbReference>
<dbReference type="Proteomes" id="UP001212411">
    <property type="component" value="Chromosome 1"/>
</dbReference>
<dbReference type="InterPro" id="IPR020846">
    <property type="entry name" value="MFS_dom"/>
</dbReference>
<feature type="transmembrane region" description="Helical" evidence="6">
    <location>
        <begin position="219"/>
        <end position="246"/>
    </location>
</feature>
<dbReference type="RefSeq" id="XP_056034868.1">
    <property type="nucleotide sequence ID" value="XM_056178876.1"/>
</dbReference>
<dbReference type="PROSITE" id="PS50850">
    <property type="entry name" value="MFS"/>
    <property type="match status" value="1"/>
</dbReference>
<keyword evidence="3 6" id="KW-0812">Transmembrane</keyword>
<dbReference type="GO" id="GO:1903710">
    <property type="term" value="P:spermine transmembrane transport"/>
    <property type="evidence" value="ECO:0007669"/>
    <property type="project" value="UniProtKB-ARBA"/>
</dbReference>
<evidence type="ECO:0000313" key="9">
    <source>
        <dbReference type="Proteomes" id="UP001212411"/>
    </source>
</evidence>
<name>A0AAF0AU60_9SCHI</name>